<accession>A0A437R374</accession>
<dbReference type="AlphaFoldDB" id="A0A437R374"/>
<organism evidence="1 2">
    <name type="scientific">Rheinheimera riviphila</name>
    <dbReference type="NCBI Taxonomy" id="1834037"/>
    <lineage>
        <taxon>Bacteria</taxon>
        <taxon>Pseudomonadati</taxon>
        <taxon>Pseudomonadota</taxon>
        <taxon>Gammaproteobacteria</taxon>
        <taxon>Chromatiales</taxon>
        <taxon>Chromatiaceae</taxon>
        <taxon>Rheinheimera</taxon>
    </lineage>
</organism>
<dbReference type="Proteomes" id="UP000283077">
    <property type="component" value="Unassembled WGS sequence"/>
</dbReference>
<evidence type="ECO:0000313" key="2">
    <source>
        <dbReference type="Proteomes" id="UP000283077"/>
    </source>
</evidence>
<keyword evidence="2" id="KW-1185">Reference proteome</keyword>
<sequence>MTEYQLNEDQAMNVQDLKLGMLCQSKKGVGIVSWIDAQDRAVYLQDIHDNQQHFAISFEDLQDEPQIHQASDTYY</sequence>
<name>A0A437R374_9GAMM</name>
<protein>
    <recommendedName>
        <fullName evidence="3">DUF2158 domain-containing protein</fullName>
    </recommendedName>
</protein>
<dbReference type="OrthoDB" id="5817318at2"/>
<dbReference type="EMBL" id="SACS01000002">
    <property type="protein sequence ID" value="RVU41236.1"/>
    <property type="molecule type" value="Genomic_DNA"/>
</dbReference>
<comment type="caution">
    <text evidence="1">The sequence shown here is derived from an EMBL/GenBank/DDBJ whole genome shotgun (WGS) entry which is preliminary data.</text>
</comment>
<reference evidence="1 2" key="1">
    <citation type="submission" date="2019-01" db="EMBL/GenBank/DDBJ databases">
        <authorList>
            <person name="Chen W.-M."/>
        </authorList>
    </citation>
    <scope>NUCLEOTIDE SEQUENCE [LARGE SCALE GENOMIC DNA]</scope>
    <source>
        <strain evidence="1 2">KYPC3</strain>
    </source>
</reference>
<evidence type="ECO:0000313" key="1">
    <source>
        <dbReference type="EMBL" id="RVU41236.1"/>
    </source>
</evidence>
<proteinExistence type="predicted"/>
<gene>
    <name evidence="1" type="ORF">EOE67_03280</name>
</gene>
<evidence type="ECO:0008006" key="3">
    <source>
        <dbReference type="Google" id="ProtNLM"/>
    </source>
</evidence>
<dbReference type="RefSeq" id="WP_127697619.1">
    <property type="nucleotide sequence ID" value="NZ_SACS01000002.1"/>
</dbReference>